<sequence>MTDQFYCRYYVGHMGRFGHELLEFELSPDGKLRYANNSNYKNDSMIRKEMYVSKAVQKEVQRIIEASKILDQSDEKWPEPNREGRQELEVKLGNQHICFTCSKLGSLLQVQDSKDPESLMTFYYLVQDLKCLVLSLVNLHFKIKPIPM</sequence>
<evidence type="ECO:0000313" key="5">
    <source>
        <dbReference type="Proteomes" id="UP000664859"/>
    </source>
</evidence>
<evidence type="ECO:0000256" key="1">
    <source>
        <dbReference type="ARBA" id="ARBA00004123"/>
    </source>
</evidence>
<protein>
    <submittedName>
        <fullName evidence="4">Protein mago nashi</fullName>
    </submittedName>
</protein>
<dbReference type="FunFam" id="3.30.1560.10:FF:000001">
    <property type="entry name" value="Protein mago nashi homolog"/>
    <property type="match status" value="1"/>
</dbReference>
<keyword evidence="3" id="KW-0539">Nucleus</keyword>
<comment type="caution">
    <text evidence="4">The sequence shown here is derived from an EMBL/GenBank/DDBJ whole genome shotgun (WGS) entry which is preliminary data.</text>
</comment>
<evidence type="ECO:0000313" key="4">
    <source>
        <dbReference type="EMBL" id="KAG5179326.1"/>
    </source>
</evidence>
<reference evidence="4" key="1">
    <citation type="submission" date="2021-02" db="EMBL/GenBank/DDBJ databases">
        <title>First Annotated Genome of the Yellow-green Alga Tribonema minus.</title>
        <authorList>
            <person name="Mahan K.M."/>
        </authorList>
    </citation>
    <scope>NUCLEOTIDE SEQUENCE</scope>
    <source>
        <strain evidence="4">UTEX B ZZ1240</strain>
    </source>
</reference>
<dbReference type="CDD" id="cd11295">
    <property type="entry name" value="Mago_nashi"/>
    <property type="match status" value="1"/>
</dbReference>
<dbReference type="Gene3D" id="3.30.1560.10">
    <property type="entry name" value="Mago nashi"/>
    <property type="match status" value="1"/>
</dbReference>
<gene>
    <name evidence="4" type="ORF">JKP88DRAFT_349995</name>
</gene>
<dbReference type="Pfam" id="PF02792">
    <property type="entry name" value="Mago_nashi"/>
    <property type="match status" value="1"/>
</dbReference>
<comment type="subcellular location">
    <subcellularLocation>
        <location evidence="1">Nucleus</location>
    </subcellularLocation>
</comment>
<evidence type="ECO:0000256" key="2">
    <source>
        <dbReference type="ARBA" id="ARBA00009270"/>
    </source>
</evidence>
<dbReference type="Proteomes" id="UP000664859">
    <property type="component" value="Unassembled WGS sequence"/>
</dbReference>
<dbReference type="SUPFAM" id="SSF89817">
    <property type="entry name" value="Mago nashi protein"/>
    <property type="match status" value="1"/>
</dbReference>
<dbReference type="OrthoDB" id="6495301at2759"/>
<dbReference type="InterPro" id="IPR004023">
    <property type="entry name" value="Mago_nashi"/>
</dbReference>
<dbReference type="AlphaFoldDB" id="A0A835YPQ8"/>
<accession>A0A835YPQ8</accession>
<dbReference type="PANTHER" id="PTHR12638">
    <property type="entry name" value="PROTEIN MAGO NASHI HOMOLOG"/>
    <property type="match status" value="1"/>
</dbReference>
<name>A0A835YPQ8_9STRA</name>
<comment type="similarity">
    <text evidence="2">Belongs to the mago nashi family.</text>
</comment>
<dbReference type="InterPro" id="IPR036605">
    <property type="entry name" value="Mago_nashi_sf"/>
</dbReference>
<dbReference type="GO" id="GO:0008380">
    <property type="term" value="P:RNA splicing"/>
    <property type="evidence" value="ECO:0007669"/>
    <property type="project" value="InterPro"/>
</dbReference>
<proteinExistence type="inferred from homology"/>
<keyword evidence="5" id="KW-1185">Reference proteome</keyword>
<organism evidence="4 5">
    <name type="scientific">Tribonema minus</name>
    <dbReference type="NCBI Taxonomy" id="303371"/>
    <lineage>
        <taxon>Eukaryota</taxon>
        <taxon>Sar</taxon>
        <taxon>Stramenopiles</taxon>
        <taxon>Ochrophyta</taxon>
        <taxon>PX clade</taxon>
        <taxon>Xanthophyceae</taxon>
        <taxon>Tribonematales</taxon>
        <taxon>Tribonemataceae</taxon>
        <taxon>Tribonema</taxon>
    </lineage>
</organism>
<evidence type="ECO:0000256" key="3">
    <source>
        <dbReference type="ARBA" id="ARBA00023242"/>
    </source>
</evidence>
<dbReference type="GO" id="GO:0035145">
    <property type="term" value="C:exon-exon junction complex"/>
    <property type="evidence" value="ECO:0007669"/>
    <property type="project" value="InterPro"/>
</dbReference>
<dbReference type="PANTHER" id="PTHR12638:SF0">
    <property type="entry name" value="MAGO HOMOLOG, EXON JUNCTION COMPLEX SUBUNIT-RELATED"/>
    <property type="match status" value="1"/>
</dbReference>
<dbReference type="EMBL" id="JAFCMP010000479">
    <property type="protein sequence ID" value="KAG5179326.1"/>
    <property type="molecule type" value="Genomic_DNA"/>
</dbReference>